<comment type="caution">
    <text evidence="2">The sequence shown here is derived from an EMBL/GenBank/DDBJ whole genome shotgun (WGS) entry which is preliminary data.</text>
</comment>
<organism evidence="2 3">
    <name type="scientific">Clonostachys chloroleuca</name>
    <dbReference type="NCBI Taxonomy" id="1926264"/>
    <lineage>
        <taxon>Eukaryota</taxon>
        <taxon>Fungi</taxon>
        <taxon>Dikarya</taxon>
        <taxon>Ascomycota</taxon>
        <taxon>Pezizomycotina</taxon>
        <taxon>Sordariomycetes</taxon>
        <taxon>Hypocreomycetidae</taxon>
        <taxon>Hypocreales</taxon>
        <taxon>Bionectriaceae</taxon>
        <taxon>Clonostachys</taxon>
    </lineage>
</organism>
<reference evidence="2" key="1">
    <citation type="submission" date="2023-01" db="EMBL/GenBank/DDBJ databases">
        <authorList>
            <person name="Piombo E."/>
        </authorList>
    </citation>
    <scope>NUCLEOTIDE SEQUENCE</scope>
</reference>
<evidence type="ECO:0000313" key="2">
    <source>
        <dbReference type="EMBL" id="CAI6057758.1"/>
    </source>
</evidence>
<dbReference type="AlphaFoldDB" id="A0AA35LSM7"/>
<proteinExistence type="predicted"/>
<evidence type="ECO:0000256" key="1">
    <source>
        <dbReference type="SAM" id="MobiDB-lite"/>
    </source>
</evidence>
<accession>A0AA35LSM7</accession>
<feature type="region of interest" description="Disordered" evidence="1">
    <location>
        <begin position="434"/>
        <end position="462"/>
    </location>
</feature>
<keyword evidence="3" id="KW-1185">Reference proteome</keyword>
<dbReference type="EMBL" id="CABFNP030000613">
    <property type="protein sequence ID" value="CAI6057758.1"/>
    <property type="molecule type" value="Genomic_DNA"/>
</dbReference>
<gene>
    <name evidence="2" type="ORF">CCHLO57077_00018190</name>
</gene>
<feature type="compositionally biased region" description="Polar residues" evidence="1">
    <location>
        <begin position="434"/>
        <end position="446"/>
    </location>
</feature>
<evidence type="ECO:0000313" key="3">
    <source>
        <dbReference type="Proteomes" id="UP001160390"/>
    </source>
</evidence>
<sequence>MPSNMPPHSQTEDLTIYYNDSIDSDNAAAALTLLKEVAQRHPTGRIIWIMEPRQVAWGLSMSEEESAKCKKLLIMYFPDKYKTDHDASKALLGSRLEEKNLLERQEELRKQGQEIPSENMNLMRKATKIINPHKEQQSKKHAELMAWDLANCLTYWGSKEYSGSSPAPEFEVLVDYDSLEEIQNPVNLYLHYHEELANRTPDEIERYHAAVQEYGEPSNGYGGALRKDDTSNAVEKWYNDCIAKEQKKYEAQNTSVGHLDIESLCKAIYAAKNVRFMGGSSLRILRQFIEKKVASKVNCYLQAGTQNFSANLFPNQFNIGLNIEAASLVLREYKQFASFAIVPSATAQSLKYSLVGLQRVGHDCLGKKILGYNAKVKAKDIALGDHTIEKDFPKETASMPDLTTFLCVLKGGELGVVRSCVEVAYSIEEKVNSTVDGSKNGSQNGEPKNGGPETIEPERDQNGRIKEGVSLHLKNSEQGILIYQVPAGKEFTAEEVVELLDFSG</sequence>
<protein>
    <submittedName>
        <fullName evidence="2">Uncharacterized protein</fullName>
    </submittedName>
</protein>
<name>A0AA35LSM7_9HYPO</name>
<dbReference type="Proteomes" id="UP001160390">
    <property type="component" value="Unassembled WGS sequence"/>
</dbReference>